<dbReference type="PANTHER" id="PTHR43280">
    <property type="entry name" value="ARAC-FAMILY TRANSCRIPTIONAL REGULATOR"/>
    <property type="match status" value="1"/>
</dbReference>
<dbReference type="GO" id="GO:0043565">
    <property type="term" value="F:sequence-specific DNA binding"/>
    <property type="evidence" value="ECO:0007669"/>
    <property type="project" value="InterPro"/>
</dbReference>
<evidence type="ECO:0000256" key="3">
    <source>
        <dbReference type="ARBA" id="ARBA00023163"/>
    </source>
</evidence>
<dbReference type="STRING" id="1216006.VA7868_02718"/>
<dbReference type="EMBL" id="FQXZ01000029">
    <property type="protein sequence ID" value="SHI23345.1"/>
    <property type="molecule type" value="Genomic_DNA"/>
</dbReference>
<dbReference type="RefSeq" id="WP_084193366.1">
    <property type="nucleotide sequence ID" value="NZ_FQXZ01000029.1"/>
</dbReference>
<evidence type="ECO:0000256" key="2">
    <source>
        <dbReference type="ARBA" id="ARBA00023125"/>
    </source>
</evidence>
<evidence type="ECO:0000313" key="6">
    <source>
        <dbReference type="Proteomes" id="UP000184608"/>
    </source>
</evidence>
<evidence type="ECO:0000256" key="1">
    <source>
        <dbReference type="ARBA" id="ARBA00023015"/>
    </source>
</evidence>
<dbReference type="OrthoDB" id="5818519at2"/>
<dbReference type="PROSITE" id="PS00041">
    <property type="entry name" value="HTH_ARAC_FAMILY_1"/>
    <property type="match status" value="1"/>
</dbReference>
<evidence type="ECO:0000313" key="5">
    <source>
        <dbReference type="EMBL" id="SHI23345.1"/>
    </source>
</evidence>
<feature type="domain" description="HTH araC/xylS-type" evidence="4">
    <location>
        <begin position="142"/>
        <end position="241"/>
    </location>
</feature>
<dbReference type="Gene3D" id="1.10.10.60">
    <property type="entry name" value="Homeodomain-like"/>
    <property type="match status" value="2"/>
</dbReference>
<proteinExistence type="predicted"/>
<reference evidence="5 6" key="1">
    <citation type="submission" date="2016-11" db="EMBL/GenBank/DDBJ databases">
        <authorList>
            <person name="Jaros S."/>
            <person name="Januszkiewicz K."/>
            <person name="Wedrychowicz H."/>
        </authorList>
    </citation>
    <scope>NUCLEOTIDE SEQUENCE [LARGE SCALE GENOMIC DNA]</scope>
    <source>
        <strain evidence="5 6">CECT 7868</strain>
    </source>
</reference>
<dbReference type="Proteomes" id="UP000184608">
    <property type="component" value="Unassembled WGS sequence"/>
</dbReference>
<dbReference type="Pfam" id="PF12833">
    <property type="entry name" value="HTH_18"/>
    <property type="match status" value="1"/>
</dbReference>
<dbReference type="AlphaFoldDB" id="A0A1M5ZGE4"/>
<keyword evidence="6" id="KW-1185">Reference proteome</keyword>
<dbReference type="PANTHER" id="PTHR43280:SF2">
    <property type="entry name" value="HTH-TYPE TRANSCRIPTIONAL REGULATOR EXSA"/>
    <property type="match status" value="1"/>
</dbReference>
<dbReference type="InterPro" id="IPR009057">
    <property type="entry name" value="Homeodomain-like_sf"/>
</dbReference>
<protein>
    <submittedName>
        <fullName evidence="5">HTH-type transcriptional activator Btr</fullName>
    </submittedName>
</protein>
<keyword evidence="2" id="KW-0238">DNA-binding</keyword>
<gene>
    <name evidence="5" type="primary">btr_3</name>
    <name evidence="5" type="ORF">VA7868_02718</name>
</gene>
<dbReference type="PROSITE" id="PS01124">
    <property type="entry name" value="HTH_ARAC_FAMILY_2"/>
    <property type="match status" value="1"/>
</dbReference>
<keyword evidence="1" id="KW-0805">Transcription regulation</keyword>
<evidence type="ECO:0000259" key="4">
    <source>
        <dbReference type="PROSITE" id="PS01124"/>
    </source>
</evidence>
<sequence length="250" mass="29267">MTIKYIVHWTGESTAQLPDKVQQLIFDYFTVIEHENTNSLLTSPHITTVFFYFKHPHQQASLDQSLEICETLNKKLIIIHHGLCSKLCLQWIHTIKASIDLSRTDLPEQKIHELFSSLTQQINKKSYRSRETSHQSLEKLMFDILHYIDSHIDYSLKEEEISAYFNYTPNYFSKIFHQATGTGFKAYIMDKRISRAQAMLANEPEANIAQIAYQCGYKDVSYFSRIFKKKTGITPGNYRQQNEERNKKQA</sequence>
<dbReference type="GO" id="GO:0003700">
    <property type="term" value="F:DNA-binding transcription factor activity"/>
    <property type="evidence" value="ECO:0007669"/>
    <property type="project" value="InterPro"/>
</dbReference>
<dbReference type="InterPro" id="IPR018062">
    <property type="entry name" value="HTH_AraC-typ_CS"/>
</dbReference>
<dbReference type="InterPro" id="IPR020449">
    <property type="entry name" value="Tscrpt_reg_AraC-type_HTH"/>
</dbReference>
<organism evidence="5 6">
    <name type="scientific">Vibrio aerogenes CECT 7868</name>
    <dbReference type="NCBI Taxonomy" id="1216006"/>
    <lineage>
        <taxon>Bacteria</taxon>
        <taxon>Pseudomonadati</taxon>
        <taxon>Pseudomonadota</taxon>
        <taxon>Gammaproteobacteria</taxon>
        <taxon>Vibrionales</taxon>
        <taxon>Vibrionaceae</taxon>
        <taxon>Vibrio</taxon>
    </lineage>
</organism>
<dbReference type="SUPFAM" id="SSF46689">
    <property type="entry name" value="Homeodomain-like"/>
    <property type="match status" value="2"/>
</dbReference>
<name>A0A1M5ZGE4_9VIBR</name>
<accession>A0A1M5ZGE4</accession>
<dbReference type="InterPro" id="IPR018060">
    <property type="entry name" value="HTH_AraC"/>
</dbReference>
<dbReference type="PRINTS" id="PR00032">
    <property type="entry name" value="HTHARAC"/>
</dbReference>
<keyword evidence="3" id="KW-0804">Transcription</keyword>
<dbReference type="SMART" id="SM00342">
    <property type="entry name" value="HTH_ARAC"/>
    <property type="match status" value="1"/>
</dbReference>